<dbReference type="InterPro" id="IPR014729">
    <property type="entry name" value="Rossmann-like_a/b/a_fold"/>
</dbReference>
<dbReference type="Proteomes" id="UP000521676">
    <property type="component" value="Unassembled WGS sequence"/>
</dbReference>
<dbReference type="EMBL" id="CP128399">
    <property type="protein sequence ID" value="WJW65728.1"/>
    <property type="molecule type" value="Genomic_DNA"/>
</dbReference>
<dbReference type="SMART" id="SM00893">
    <property type="entry name" value="ETF"/>
    <property type="match status" value="1"/>
</dbReference>
<evidence type="ECO:0000256" key="4">
    <source>
        <dbReference type="PIRSR" id="PIRSR000089-1"/>
    </source>
</evidence>
<dbReference type="InterPro" id="IPR001308">
    <property type="entry name" value="ETF_a/FixB"/>
</dbReference>
<dbReference type="InterPro" id="IPR014731">
    <property type="entry name" value="ETF_asu_C"/>
</dbReference>
<feature type="binding site" evidence="4">
    <location>
        <position position="209"/>
    </location>
    <ligand>
        <name>FAD</name>
        <dbReference type="ChEBI" id="CHEBI:57692"/>
    </ligand>
</feature>
<dbReference type="Pfam" id="PF00766">
    <property type="entry name" value="ETF_alpha"/>
    <property type="match status" value="1"/>
</dbReference>
<dbReference type="SUPFAM" id="SSF52467">
    <property type="entry name" value="DHS-like NAD/FAD-binding domain"/>
    <property type="match status" value="1"/>
</dbReference>
<keyword evidence="9" id="KW-1185">Reference proteome</keyword>
<comment type="similarity">
    <text evidence="1">Belongs to the ETF alpha-subunit/FixB family.</text>
</comment>
<evidence type="ECO:0000313" key="8">
    <source>
        <dbReference type="Proteomes" id="UP000521676"/>
    </source>
</evidence>
<protein>
    <submittedName>
        <fullName evidence="6">Electron transfer flavoprotein subunit alpha/FixB family protein</fullName>
    </submittedName>
</protein>
<evidence type="ECO:0000313" key="9">
    <source>
        <dbReference type="Proteomes" id="UP001431572"/>
    </source>
</evidence>
<gene>
    <name evidence="6" type="ORF">HXX08_10810</name>
    <name evidence="7" type="ORF">OZ401_001506</name>
</gene>
<reference evidence="6 8" key="1">
    <citation type="submission" date="2020-06" db="EMBL/GenBank/DDBJ databases">
        <title>Anoxygenic phototrophic Chloroflexota member uses a Type I reaction center.</title>
        <authorList>
            <person name="Tsuji J.M."/>
            <person name="Shaw N.A."/>
            <person name="Nagashima S."/>
            <person name="Venkiteswaran J."/>
            <person name="Schiff S.L."/>
            <person name="Hanada S."/>
            <person name="Tank M."/>
            <person name="Neufeld J.D."/>
        </authorList>
    </citation>
    <scope>NUCLEOTIDE SEQUENCE [LARGE SCALE GENOMIC DNA]</scope>
    <source>
        <strain evidence="6">L227-S17</strain>
    </source>
</reference>
<dbReference type="PANTHER" id="PTHR43153">
    <property type="entry name" value="ELECTRON TRANSFER FLAVOPROTEIN ALPHA"/>
    <property type="match status" value="1"/>
</dbReference>
<dbReference type="GO" id="GO:0033539">
    <property type="term" value="P:fatty acid beta-oxidation using acyl-CoA dehydrogenase"/>
    <property type="evidence" value="ECO:0007669"/>
    <property type="project" value="TreeGrafter"/>
</dbReference>
<organism evidence="6 8">
    <name type="scientific">Candidatus Chlorohelix allophototropha</name>
    <dbReference type="NCBI Taxonomy" id="3003348"/>
    <lineage>
        <taxon>Bacteria</taxon>
        <taxon>Bacillati</taxon>
        <taxon>Chloroflexota</taxon>
        <taxon>Chloroflexia</taxon>
        <taxon>Candidatus Chloroheliales</taxon>
        <taxon>Candidatus Chloroheliaceae</taxon>
        <taxon>Candidatus Chlorohelix</taxon>
    </lineage>
</organism>
<dbReference type="InterPro" id="IPR029035">
    <property type="entry name" value="DHS-like_NAD/FAD-binding_dom"/>
</dbReference>
<dbReference type="PANTHER" id="PTHR43153:SF1">
    <property type="entry name" value="ELECTRON TRANSFER FLAVOPROTEIN SUBUNIT ALPHA, MITOCHONDRIAL"/>
    <property type="match status" value="1"/>
</dbReference>
<dbReference type="AlphaFoldDB" id="A0A8T7LZB7"/>
<comment type="cofactor">
    <cofactor evidence="4">
        <name>FAD</name>
        <dbReference type="ChEBI" id="CHEBI:57692"/>
    </cofactor>
    <text evidence="4">Binds 1 FAD per dimer.</text>
</comment>
<dbReference type="Gene3D" id="3.40.50.1220">
    <property type="entry name" value="TPP-binding domain"/>
    <property type="match status" value="1"/>
</dbReference>
<evidence type="ECO:0000313" key="7">
    <source>
        <dbReference type="EMBL" id="WJW65728.1"/>
    </source>
</evidence>
<name>A0A8T7LZB7_9CHLR</name>
<accession>A0A8T7LZB7</accession>
<dbReference type="Gene3D" id="3.40.50.620">
    <property type="entry name" value="HUPs"/>
    <property type="match status" value="1"/>
</dbReference>
<evidence type="ECO:0000313" key="6">
    <source>
        <dbReference type="EMBL" id="NWJ46357.1"/>
    </source>
</evidence>
<evidence type="ECO:0000256" key="3">
    <source>
        <dbReference type="ARBA" id="ARBA00022827"/>
    </source>
</evidence>
<evidence type="ECO:0000256" key="1">
    <source>
        <dbReference type="ARBA" id="ARBA00005817"/>
    </source>
</evidence>
<dbReference type="InterPro" id="IPR014730">
    <property type="entry name" value="ETF_a/b_N"/>
</dbReference>
<keyword evidence="3 4" id="KW-0274">FAD</keyword>
<dbReference type="EMBL" id="JACATZ010000001">
    <property type="protein sequence ID" value="NWJ46357.1"/>
    <property type="molecule type" value="Genomic_DNA"/>
</dbReference>
<dbReference type="GO" id="GO:0050660">
    <property type="term" value="F:flavin adenine dinucleotide binding"/>
    <property type="evidence" value="ECO:0007669"/>
    <property type="project" value="InterPro"/>
</dbReference>
<evidence type="ECO:0000256" key="2">
    <source>
        <dbReference type="ARBA" id="ARBA00022630"/>
    </source>
</evidence>
<dbReference type="GO" id="GO:0009055">
    <property type="term" value="F:electron transfer activity"/>
    <property type="evidence" value="ECO:0007669"/>
    <property type="project" value="InterPro"/>
</dbReference>
<dbReference type="SUPFAM" id="SSF52402">
    <property type="entry name" value="Adenine nucleotide alpha hydrolases-like"/>
    <property type="match status" value="1"/>
</dbReference>
<dbReference type="Pfam" id="PF01012">
    <property type="entry name" value="ETF"/>
    <property type="match status" value="1"/>
</dbReference>
<dbReference type="FunFam" id="3.40.50.1220:FF:000001">
    <property type="entry name" value="Electron transfer flavoprotein, alpha subunit"/>
    <property type="match status" value="1"/>
</dbReference>
<feature type="binding site" evidence="4">
    <location>
        <begin position="265"/>
        <end position="272"/>
    </location>
    <ligand>
        <name>FAD</name>
        <dbReference type="ChEBI" id="CHEBI:57692"/>
    </ligand>
</feature>
<proteinExistence type="inferred from homology"/>
<feature type="binding site" evidence="4">
    <location>
        <position position="286"/>
    </location>
    <ligand>
        <name>FAD</name>
        <dbReference type="ChEBI" id="CHEBI:57692"/>
    </ligand>
</feature>
<feature type="domain" description="Electron transfer flavoprotein alpha/beta-subunit N-terminal" evidence="5">
    <location>
        <begin position="4"/>
        <end position="189"/>
    </location>
</feature>
<dbReference type="PIRSF" id="PIRSF000089">
    <property type="entry name" value="Electra_flavoP_a"/>
    <property type="match status" value="1"/>
</dbReference>
<dbReference type="RefSeq" id="WP_341467613.1">
    <property type="nucleotide sequence ID" value="NZ_CP128399.1"/>
</dbReference>
<keyword evidence="2" id="KW-0285">Flavoprotein</keyword>
<feature type="binding site" evidence="4">
    <location>
        <begin position="234"/>
        <end position="235"/>
    </location>
    <ligand>
        <name>FAD</name>
        <dbReference type="ChEBI" id="CHEBI:57692"/>
    </ligand>
</feature>
<reference evidence="7" key="2">
    <citation type="journal article" date="2024" name="Nature">
        <title>Anoxygenic phototroph of the Chloroflexota uses a type I reaction centre.</title>
        <authorList>
            <person name="Tsuji J.M."/>
            <person name="Shaw N.A."/>
            <person name="Nagashima S."/>
            <person name="Venkiteswaran J.J."/>
            <person name="Schiff S.L."/>
            <person name="Watanabe T."/>
            <person name="Fukui M."/>
            <person name="Hanada S."/>
            <person name="Tank M."/>
            <person name="Neufeld J.D."/>
        </authorList>
    </citation>
    <scope>NUCLEOTIDE SEQUENCE</scope>
    <source>
        <strain evidence="7">L227-S17</strain>
    </source>
</reference>
<feature type="binding site" evidence="4">
    <location>
        <begin position="248"/>
        <end position="252"/>
    </location>
    <ligand>
        <name>FAD</name>
        <dbReference type="ChEBI" id="CHEBI:57692"/>
    </ligand>
</feature>
<dbReference type="Proteomes" id="UP001431572">
    <property type="component" value="Chromosome 1"/>
</dbReference>
<dbReference type="CDD" id="cd01715">
    <property type="entry name" value="ETF_alpha"/>
    <property type="match status" value="1"/>
</dbReference>
<sequence>MAKILVLAELKEGVVQKVALELVSKARTLGEVTAVVLGTGAGAQAAILGEYGAQTVLISEDAAYTTYLAEPGAETLAYLIEQIAPSLVLIGGTYDGRDIAGRVNAKLGSGVITDAGEISFEGGALKVTVPWYSATTIVDVTSPSNAPLVMVKPKTFAAEKLEGAAVPTVEKISFTPSDKSKRARILETVMEKSEGPSLEEANVVISGGRGLKDAKNFELLHKLAEPLNAAVGATRAVVDSGWVSYSMQVGQTGKTVKPNVYIAVGISGAIQHTVGMKGSKNIIAINTDEEAPIFKVSDLGIVGDSLKILPALTEELKKRRG</sequence>
<dbReference type="InterPro" id="IPR033947">
    <property type="entry name" value="ETF_alpha_N"/>
</dbReference>
<evidence type="ECO:0000259" key="5">
    <source>
        <dbReference type="SMART" id="SM00893"/>
    </source>
</evidence>